<keyword evidence="2" id="KW-0132">Cell division</keyword>
<dbReference type="InterPro" id="IPR027417">
    <property type="entry name" value="P-loop_NTPase"/>
</dbReference>
<dbReference type="PANTHER" id="PTHR23076:SF97">
    <property type="entry name" value="ATP-DEPENDENT ZINC METALLOPROTEASE YME1L1"/>
    <property type="match status" value="1"/>
</dbReference>
<dbReference type="PROSITE" id="PS00674">
    <property type="entry name" value="AAA"/>
    <property type="match status" value="1"/>
</dbReference>
<dbReference type="GO" id="GO:0016887">
    <property type="term" value="F:ATP hydrolysis activity"/>
    <property type="evidence" value="ECO:0007669"/>
    <property type="project" value="InterPro"/>
</dbReference>
<sequence length="366" mass="41479">MRSIQKTQSKPQGAKPERGKAVGAKFLLLRPAGYPLKSIFQECPSVADARLFELYAREQWYGEEVKPGCYLFDRRLYPDYAFQVVRAYPRRSVVGFETTIKVEQKAEVKKGVSYDVSFDEVVGQEEAKRKVKIVEKYLSDPERFGRWAPRNILFYGVSGTGKTMIAKALSAKAGVPMLAVKSTSLIGEFVGEGARQIHSLYEKAEEMAPCIIFIDELDAIALDRRYQDLRGDVSEMVNSLLTEMDGISSRLGICTIAATNQIEVLDSSIRSRFEEEIEFKLPDKDERLQILEKNASTLPLEMVDVDLKEIARQTDGFSGRDLVEKVLKVALHHALMDECNISQKHIEEALPRARKHYRQPPTEMFS</sequence>
<dbReference type="InterPro" id="IPR003593">
    <property type="entry name" value="AAA+_ATPase"/>
</dbReference>
<dbReference type="GO" id="GO:0051301">
    <property type="term" value="P:cell division"/>
    <property type="evidence" value="ECO:0007669"/>
    <property type="project" value="UniProtKB-KW"/>
</dbReference>
<dbReference type="EMBL" id="LNQE01001490">
    <property type="protein sequence ID" value="KUG16560.1"/>
    <property type="molecule type" value="Genomic_DNA"/>
</dbReference>
<dbReference type="Gene3D" id="3.40.50.300">
    <property type="entry name" value="P-loop containing nucleotide triphosphate hydrolases"/>
    <property type="match status" value="1"/>
</dbReference>
<dbReference type="Pfam" id="PF23900">
    <property type="entry name" value="PRS2_N"/>
    <property type="match status" value="1"/>
</dbReference>
<dbReference type="InterPro" id="IPR003959">
    <property type="entry name" value="ATPase_AAA_core"/>
</dbReference>
<dbReference type="PANTHER" id="PTHR23076">
    <property type="entry name" value="METALLOPROTEASE M41 FTSH"/>
    <property type="match status" value="1"/>
</dbReference>
<dbReference type="InterPro" id="IPR003960">
    <property type="entry name" value="ATPase_AAA_CS"/>
</dbReference>
<dbReference type="Pfam" id="PF00004">
    <property type="entry name" value="AAA"/>
    <property type="match status" value="1"/>
</dbReference>
<evidence type="ECO:0000259" key="1">
    <source>
        <dbReference type="SMART" id="SM00382"/>
    </source>
</evidence>
<proteinExistence type="predicted"/>
<dbReference type="SMART" id="SM00382">
    <property type="entry name" value="AAA"/>
    <property type="match status" value="1"/>
</dbReference>
<name>A0A0W8F6N8_9ZZZZ</name>
<accession>A0A0W8F6N8</accession>
<evidence type="ECO:0000313" key="2">
    <source>
        <dbReference type="EMBL" id="KUG16560.1"/>
    </source>
</evidence>
<dbReference type="InterPro" id="IPR057405">
    <property type="entry name" value="PRS2-like_N"/>
</dbReference>
<dbReference type="GO" id="GO:0004176">
    <property type="term" value="F:ATP-dependent peptidase activity"/>
    <property type="evidence" value="ECO:0007669"/>
    <property type="project" value="TreeGrafter"/>
</dbReference>
<keyword evidence="2" id="KW-0131">Cell cycle</keyword>
<comment type="caution">
    <text evidence="2">The sequence shown here is derived from an EMBL/GenBank/DDBJ whole genome shotgun (WGS) entry which is preliminary data.</text>
</comment>
<dbReference type="Gene3D" id="1.10.8.60">
    <property type="match status" value="1"/>
</dbReference>
<protein>
    <submittedName>
        <fullName evidence="2">Cell division protein ftsh</fullName>
    </submittedName>
</protein>
<dbReference type="SUPFAM" id="SSF52540">
    <property type="entry name" value="P-loop containing nucleoside triphosphate hydrolases"/>
    <property type="match status" value="1"/>
</dbReference>
<organism evidence="2">
    <name type="scientific">hydrocarbon metagenome</name>
    <dbReference type="NCBI Taxonomy" id="938273"/>
    <lineage>
        <taxon>unclassified sequences</taxon>
        <taxon>metagenomes</taxon>
        <taxon>ecological metagenomes</taxon>
    </lineage>
</organism>
<feature type="domain" description="AAA+ ATPase" evidence="1">
    <location>
        <begin position="148"/>
        <end position="283"/>
    </location>
</feature>
<gene>
    <name evidence="2" type="ORF">ASZ90_013779</name>
</gene>
<dbReference type="InterPro" id="IPR057408">
    <property type="entry name" value="PRS2_C_AAA_lid"/>
</dbReference>
<dbReference type="GO" id="GO:0006508">
    <property type="term" value="P:proteolysis"/>
    <property type="evidence" value="ECO:0007669"/>
    <property type="project" value="TreeGrafter"/>
</dbReference>
<dbReference type="CDD" id="cd19481">
    <property type="entry name" value="RecA-like_protease"/>
    <property type="match status" value="1"/>
</dbReference>
<dbReference type="AlphaFoldDB" id="A0A0W8F6N8"/>
<dbReference type="GO" id="GO:0005524">
    <property type="term" value="F:ATP binding"/>
    <property type="evidence" value="ECO:0007669"/>
    <property type="project" value="InterPro"/>
</dbReference>
<dbReference type="Pfam" id="PF23902">
    <property type="entry name" value="AAA_lid_PRS2_C"/>
    <property type="match status" value="1"/>
</dbReference>
<reference evidence="2" key="1">
    <citation type="journal article" date="2015" name="Proc. Natl. Acad. Sci. U.S.A.">
        <title>Networks of energetic and metabolic interactions define dynamics in microbial communities.</title>
        <authorList>
            <person name="Embree M."/>
            <person name="Liu J.K."/>
            <person name="Al-Bassam M.M."/>
            <person name="Zengler K."/>
        </authorList>
    </citation>
    <scope>NUCLEOTIDE SEQUENCE</scope>
</reference>